<dbReference type="EMBL" id="CAEKDK010000008">
    <property type="protein sequence ID" value="CAB4290407.1"/>
    <property type="molecule type" value="Genomic_DNA"/>
</dbReference>
<dbReference type="AlphaFoldDB" id="A0A6J5VRW7"/>
<dbReference type="Proteomes" id="UP000507222">
    <property type="component" value="Unassembled WGS sequence"/>
</dbReference>
<evidence type="ECO:0000256" key="1">
    <source>
        <dbReference type="SAM" id="MobiDB-lite"/>
    </source>
</evidence>
<proteinExistence type="predicted"/>
<name>A0A6J5VRW7_PRUAR</name>
<evidence type="ECO:0000313" key="3">
    <source>
        <dbReference type="Proteomes" id="UP000507222"/>
    </source>
</evidence>
<feature type="region of interest" description="Disordered" evidence="1">
    <location>
        <begin position="31"/>
        <end position="50"/>
    </location>
</feature>
<feature type="region of interest" description="Disordered" evidence="1">
    <location>
        <begin position="80"/>
        <end position="100"/>
    </location>
</feature>
<reference evidence="2 3" key="1">
    <citation type="submission" date="2020-05" db="EMBL/GenBank/DDBJ databases">
        <authorList>
            <person name="Campoy J."/>
            <person name="Schneeberger K."/>
            <person name="Spophaly S."/>
        </authorList>
    </citation>
    <scope>NUCLEOTIDE SEQUENCE [LARGE SCALE GENOMIC DNA]</scope>
    <source>
        <strain evidence="2">PruArmRojPasFocal</strain>
    </source>
</reference>
<gene>
    <name evidence="2" type="ORF">CURHAP_LOCUS50395</name>
</gene>
<feature type="compositionally biased region" description="Basic and acidic residues" evidence="1">
    <location>
        <begin position="80"/>
        <end position="90"/>
    </location>
</feature>
<protein>
    <submittedName>
        <fullName evidence="2">Uncharacterized protein</fullName>
    </submittedName>
</protein>
<accession>A0A6J5VRW7</accession>
<organism evidence="2 3">
    <name type="scientific">Prunus armeniaca</name>
    <name type="common">Apricot</name>
    <name type="synonym">Armeniaca vulgaris</name>
    <dbReference type="NCBI Taxonomy" id="36596"/>
    <lineage>
        <taxon>Eukaryota</taxon>
        <taxon>Viridiplantae</taxon>
        <taxon>Streptophyta</taxon>
        <taxon>Embryophyta</taxon>
        <taxon>Tracheophyta</taxon>
        <taxon>Spermatophyta</taxon>
        <taxon>Magnoliopsida</taxon>
        <taxon>eudicotyledons</taxon>
        <taxon>Gunneridae</taxon>
        <taxon>Pentapetalae</taxon>
        <taxon>rosids</taxon>
        <taxon>fabids</taxon>
        <taxon>Rosales</taxon>
        <taxon>Rosaceae</taxon>
        <taxon>Amygdaloideae</taxon>
        <taxon>Amygdaleae</taxon>
        <taxon>Prunus</taxon>
    </lineage>
</organism>
<evidence type="ECO:0000313" key="2">
    <source>
        <dbReference type="EMBL" id="CAB4290407.1"/>
    </source>
</evidence>
<sequence>MATQYWTKNRVKMIGKVCMKLGGVLVCDRGGGKEGGWKGSREKNRGEGAVVRLEDREAGKARNNSHEVSRIDKGASELRRWEVAKKDPGTKQKSKHVAVL</sequence>